<name>A0ACC2GJQ1_DALPE</name>
<organism evidence="1 2">
    <name type="scientific">Dallia pectoralis</name>
    <name type="common">Alaska blackfish</name>
    <dbReference type="NCBI Taxonomy" id="75939"/>
    <lineage>
        <taxon>Eukaryota</taxon>
        <taxon>Metazoa</taxon>
        <taxon>Chordata</taxon>
        <taxon>Craniata</taxon>
        <taxon>Vertebrata</taxon>
        <taxon>Euteleostomi</taxon>
        <taxon>Actinopterygii</taxon>
        <taxon>Neopterygii</taxon>
        <taxon>Teleostei</taxon>
        <taxon>Protacanthopterygii</taxon>
        <taxon>Esociformes</taxon>
        <taxon>Umbridae</taxon>
        <taxon>Dallia</taxon>
    </lineage>
</organism>
<evidence type="ECO:0000313" key="2">
    <source>
        <dbReference type="Proteomes" id="UP001157502"/>
    </source>
</evidence>
<reference evidence="1" key="1">
    <citation type="submission" date="2021-05" db="EMBL/GenBank/DDBJ databases">
        <authorList>
            <person name="Pan Q."/>
            <person name="Jouanno E."/>
            <person name="Zahm M."/>
            <person name="Klopp C."/>
            <person name="Cabau C."/>
            <person name="Louis A."/>
            <person name="Berthelot C."/>
            <person name="Parey E."/>
            <person name="Roest Crollius H."/>
            <person name="Montfort J."/>
            <person name="Robinson-Rechavi M."/>
            <person name="Bouchez O."/>
            <person name="Lampietro C."/>
            <person name="Lopez Roques C."/>
            <person name="Donnadieu C."/>
            <person name="Postlethwait J."/>
            <person name="Bobe J."/>
            <person name="Dillon D."/>
            <person name="Chandos A."/>
            <person name="von Hippel F."/>
            <person name="Guiguen Y."/>
        </authorList>
    </citation>
    <scope>NUCLEOTIDE SEQUENCE</scope>
    <source>
        <strain evidence="1">YG-Jan2019</strain>
    </source>
</reference>
<dbReference type="Proteomes" id="UP001157502">
    <property type="component" value="Chromosome 12"/>
</dbReference>
<accession>A0ACC2GJQ1</accession>
<gene>
    <name evidence="1" type="ORF">DPEC_G00151710</name>
</gene>
<protein>
    <submittedName>
        <fullName evidence="1">Uncharacterized protein</fullName>
    </submittedName>
</protein>
<sequence length="173" mass="19537">MCVSRCVCPPSYLGGEVEAAEEEAERTAGDHGDDGQRQQTVAFAVALNERPHLHRHHALYQPFQALHPEAKFLFCLEGSREKRPLWRLNVLPTPQSIHRQTDGWRAAGGSQLVLFTSLFKHPSRLETFRSLDRSRETRQSLGRIYDVKGFCGESGQCVRPERQSARPADLSDV</sequence>
<dbReference type="EMBL" id="CM055739">
    <property type="protein sequence ID" value="KAJ8003762.1"/>
    <property type="molecule type" value="Genomic_DNA"/>
</dbReference>
<proteinExistence type="predicted"/>
<evidence type="ECO:0000313" key="1">
    <source>
        <dbReference type="EMBL" id="KAJ8003762.1"/>
    </source>
</evidence>
<comment type="caution">
    <text evidence="1">The sequence shown here is derived from an EMBL/GenBank/DDBJ whole genome shotgun (WGS) entry which is preliminary data.</text>
</comment>
<keyword evidence="2" id="KW-1185">Reference proteome</keyword>